<evidence type="ECO:0000313" key="1">
    <source>
        <dbReference type="EMBL" id="WEK55848.1"/>
    </source>
</evidence>
<sequence length="133" mass="16154">MTWTSLCQLEEALFHYFESVIIFYQSVEQQYSHPNMAPQLPPISIALKPIIKIQAHLFQMSNRYLLKFEHLNLEDEYVQYCRSFIKLNERLDELWKSVCTSPILQTETSLQFKQFRYYFIKKRKLLQSYGQWD</sequence>
<evidence type="ECO:0000313" key="2">
    <source>
        <dbReference type="Proteomes" id="UP001178662"/>
    </source>
</evidence>
<gene>
    <name evidence="1" type="ORF">P0Y55_07330</name>
</gene>
<dbReference type="AlphaFoldDB" id="A0AA95F2W0"/>
<dbReference type="EMBL" id="CP119317">
    <property type="protein sequence ID" value="WEK55848.1"/>
    <property type="molecule type" value="Genomic_DNA"/>
</dbReference>
<dbReference type="Proteomes" id="UP001178662">
    <property type="component" value="Chromosome"/>
</dbReference>
<proteinExistence type="predicted"/>
<keyword evidence="2" id="KW-1185">Reference proteome</keyword>
<organism evidence="1 2">
    <name type="scientific">Candidatus Cohnella colombiensis</name>
    <dbReference type="NCBI Taxonomy" id="3121368"/>
    <lineage>
        <taxon>Bacteria</taxon>
        <taxon>Bacillati</taxon>
        <taxon>Bacillota</taxon>
        <taxon>Bacilli</taxon>
        <taxon>Bacillales</taxon>
        <taxon>Paenibacillaceae</taxon>
        <taxon>Cohnella</taxon>
    </lineage>
</organism>
<name>A0AA95F2W0_9BACL</name>
<accession>A0AA95F2W0</accession>
<protein>
    <submittedName>
        <fullName evidence="1">Uncharacterized protein</fullName>
    </submittedName>
</protein>
<reference evidence="1" key="1">
    <citation type="submission" date="2023-03" db="EMBL/GenBank/DDBJ databases">
        <title>Andean soil-derived lignocellulolytic bacterial consortium as a source of novel taxa and putative plastic-active enzymes.</title>
        <authorList>
            <person name="Diaz-Garcia L."/>
            <person name="Chuvochina M."/>
            <person name="Feuerriegel G."/>
            <person name="Bunk B."/>
            <person name="Sproer C."/>
            <person name="Streit W.R."/>
            <person name="Rodriguez L.M."/>
            <person name="Overmann J."/>
            <person name="Jimenez D.J."/>
        </authorList>
    </citation>
    <scope>NUCLEOTIDE SEQUENCE</scope>
    <source>
        <strain evidence="1">MAG 2441</strain>
    </source>
</reference>